<dbReference type="PANTHER" id="PTHR37691:SF1">
    <property type="entry name" value="BLR3518 PROTEIN"/>
    <property type="match status" value="1"/>
</dbReference>
<name>A0A0F7K0B7_9GAMM</name>
<keyword evidence="3" id="KW-1185">Reference proteome</keyword>
<dbReference type="PANTHER" id="PTHR37691">
    <property type="entry name" value="BLR3518 PROTEIN"/>
    <property type="match status" value="1"/>
</dbReference>
<protein>
    <recommendedName>
        <fullName evidence="4">DsrE family protein</fullName>
    </recommendedName>
</protein>
<dbReference type="AlphaFoldDB" id="A0A0F7K0B7"/>
<evidence type="ECO:0000313" key="3">
    <source>
        <dbReference type="Proteomes" id="UP000034410"/>
    </source>
</evidence>
<sequence>MRAAQYSDEQLNAFVDRQLTQQDRLEILQAATGSTQLRDRLVELAYTKELTRAAYPLTPKQTTPHPRAWRGKGLARYLTAAALGALSLFAIHTLTDRMTTANPSPTAPLAALEQTSEAQTRVVFHISTDDRHDAALLLDQVELVLQEHRASGKPLRLDVVANNEGLRLMQQNRSPFPERIHQLSETYPNLVFAACGSTLERLTKETGEQIRILPDAVIIRSGVTYVTRRQQTGWAYIKV</sequence>
<feature type="transmembrane region" description="Helical" evidence="1">
    <location>
        <begin position="74"/>
        <end position="94"/>
    </location>
</feature>
<reference evidence="2 3" key="1">
    <citation type="journal article" date="2015" name="Genome Announc.">
        <title>Complete Genome Sequence of Sedimenticola thiotaurini Strain SIP-G1, a Polyphosphate- and Polyhydroxyalkanoate-Accumulating Sulfur-Oxidizing Gammaproteobacterium Isolated from Salt Marsh Sediments.</title>
        <authorList>
            <person name="Flood B.E."/>
            <person name="Jones D.S."/>
            <person name="Bailey J.V."/>
        </authorList>
    </citation>
    <scope>NUCLEOTIDE SEQUENCE [LARGE SCALE GENOMIC DNA]</scope>
    <source>
        <strain evidence="2 3">SIP-G1</strain>
    </source>
</reference>
<dbReference type="PATRIC" id="fig|1543721.4.peg.2905"/>
<dbReference type="InterPro" id="IPR027396">
    <property type="entry name" value="DsrEFH-like"/>
</dbReference>
<evidence type="ECO:0008006" key="4">
    <source>
        <dbReference type="Google" id="ProtNLM"/>
    </source>
</evidence>
<evidence type="ECO:0000313" key="2">
    <source>
        <dbReference type="EMBL" id="AKH21297.1"/>
    </source>
</evidence>
<dbReference type="OrthoDB" id="8557943at2"/>
<gene>
    <name evidence="2" type="ORF">AAY24_14025</name>
</gene>
<dbReference type="Proteomes" id="UP000034410">
    <property type="component" value="Chromosome"/>
</dbReference>
<evidence type="ECO:0000256" key="1">
    <source>
        <dbReference type="SAM" id="Phobius"/>
    </source>
</evidence>
<dbReference type="RefSeq" id="WP_046860226.1">
    <property type="nucleotide sequence ID" value="NZ_CP011412.1"/>
</dbReference>
<dbReference type="SUPFAM" id="SSF75169">
    <property type="entry name" value="DsrEFH-like"/>
    <property type="match status" value="1"/>
</dbReference>
<keyword evidence="1" id="KW-1133">Transmembrane helix</keyword>
<keyword evidence="1" id="KW-0472">Membrane</keyword>
<dbReference type="EMBL" id="CP011412">
    <property type="protein sequence ID" value="AKH21297.1"/>
    <property type="molecule type" value="Genomic_DNA"/>
</dbReference>
<accession>A0A0F7K0B7</accession>
<dbReference type="Gene3D" id="3.40.1260.10">
    <property type="entry name" value="DsrEFH-like"/>
    <property type="match status" value="1"/>
</dbReference>
<proteinExistence type="predicted"/>
<organism evidence="2 3">
    <name type="scientific">Sedimenticola thiotaurini</name>
    <dbReference type="NCBI Taxonomy" id="1543721"/>
    <lineage>
        <taxon>Bacteria</taxon>
        <taxon>Pseudomonadati</taxon>
        <taxon>Pseudomonadota</taxon>
        <taxon>Gammaproteobacteria</taxon>
        <taxon>Chromatiales</taxon>
        <taxon>Sedimenticolaceae</taxon>
        <taxon>Sedimenticola</taxon>
    </lineage>
</organism>
<keyword evidence="1" id="KW-0812">Transmembrane</keyword>
<dbReference type="KEGG" id="seds:AAY24_14025"/>